<proteinExistence type="predicted"/>
<reference evidence="2" key="1">
    <citation type="submission" date="2022-12" db="EMBL/GenBank/DDBJ databases">
        <authorList>
            <person name="Petersen C."/>
        </authorList>
    </citation>
    <scope>NUCLEOTIDE SEQUENCE</scope>
    <source>
        <strain evidence="2">IBT 15544</strain>
    </source>
</reference>
<name>A0A9W9MAW5_9EURO</name>
<dbReference type="OrthoDB" id="3540486at2759"/>
<evidence type="ECO:0000313" key="3">
    <source>
        <dbReference type="Proteomes" id="UP001150904"/>
    </source>
</evidence>
<dbReference type="EMBL" id="JAPQKR010000015">
    <property type="protein sequence ID" value="KAJ5195233.1"/>
    <property type="molecule type" value="Genomic_DNA"/>
</dbReference>
<protein>
    <recommendedName>
        <fullName evidence="1">2EXR domain-containing protein</fullName>
    </recommendedName>
</protein>
<evidence type="ECO:0000259" key="1">
    <source>
        <dbReference type="Pfam" id="PF20150"/>
    </source>
</evidence>
<comment type="caution">
    <text evidence="2">The sequence shown here is derived from an EMBL/GenBank/DDBJ whole genome shotgun (WGS) entry which is preliminary data.</text>
</comment>
<sequence length="171" mass="19665">MESTPSAPERAFHLFPRLPTELRLAVWRECLPHCVAELDTPMHNEVYGRKKPSPYDHMQTACMNEHRPLISLVCRDSRAIVLEAGSYVGERDDFPPECEWSSGNMLDEWLDPARDLPHLNHCLGYEAHYGTDGNPLLDLAWQAARARRGGSLRFEFLRSCYSEDLEVIKRL</sequence>
<organism evidence="2 3">
    <name type="scientific">Penicillium cinerascens</name>
    <dbReference type="NCBI Taxonomy" id="70096"/>
    <lineage>
        <taxon>Eukaryota</taxon>
        <taxon>Fungi</taxon>
        <taxon>Dikarya</taxon>
        <taxon>Ascomycota</taxon>
        <taxon>Pezizomycotina</taxon>
        <taxon>Eurotiomycetes</taxon>
        <taxon>Eurotiomycetidae</taxon>
        <taxon>Eurotiales</taxon>
        <taxon>Aspergillaceae</taxon>
        <taxon>Penicillium</taxon>
    </lineage>
</organism>
<dbReference type="RefSeq" id="XP_058305721.1">
    <property type="nucleotide sequence ID" value="XM_058455733.1"/>
</dbReference>
<evidence type="ECO:0000313" key="2">
    <source>
        <dbReference type="EMBL" id="KAJ5195233.1"/>
    </source>
</evidence>
<reference evidence="2" key="2">
    <citation type="journal article" date="2023" name="IMA Fungus">
        <title>Comparative genomic study of the Penicillium genus elucidates a diverse pangenome and 15 lateral gene transfer events.</title>
        <authorList>
            <person name="Petersen C."/>
            <person name="Sorensen T."/>
            <person name="Nielsen M.R."/>
            <person name="Sondergaard T.E."/>
            <person name="Sorensen J.L."/>
            <person name="Fitzpatrick D.A."/>
            <person name="Frisvad J.C."/>
            <person name="Nielsen K.L."/>
        </authorList>
    </citation>
    <scope>NUCLEOTIDE SEQUENCE</scope>
    <source>
        <strain evidence="2">IBT 15544</strain>
    </source>
</reference>
<dbReference type="InterPro" id="IPR045518">
    <property type="entry name" value="2EXR"/>
</dbReference>
<dbReference type="Proteomes" id="UP001150904">
    <property type="component" value="Unassembled WGS sequence"/>
</dbReference>
<gene>
    <name evidence="2" type="ORF">N7498_008671</name>
</gene>
<feature type="domain" description="2EXR" evidence="1">
    <location>
        <begin position="12"/>
        <end position="115"/>
    </location>
</feature>
<dbReference type="GeneID" id="83183034"/>
<dbReference type="Pfam" id="PF20150">
    <property type="entry name" value="2EXR"/>
    <property type="match status" value="1"/>
</dbReference>
<dbReference type="AlphaFoldDB" id="A0A9W9MAW5"/>
<keyword evidence="3" id="KW-1185">Reference proteome</keyword>
<dbReference type="PANTHER" id="PTHR35910:SF1">
    <property type="entry name" value="2EXR DOMAIN-CONTAINING PROTEIN"/>
    <property type="match status" value="1"/>
</dbReference>
<accession>A0A9W9MAW5</accession>
<dbReference type="PANTHER" id="PTHR35910">
    <property type="entry name" value="2EXR DOMAIN-CONTAINING PROTEIN"/>
    <property type="match status" value="1"/>
</dbReference>